<dbReference type="SUPFAM" id="SSF54909">
    <property type="entry name" value="Dimeric alpha+beta barrel"/>
    <property type="match status" value="1"/>
</dbReference>
<dbReference type="PANTHER" id="PTHR40260:SF2">
    <property type="entry name" value="BLR8190 PROTEIN"/>
    <property type="match status" value="1"/>
</dbReference>
<protein>
    <submittedName>
        <fullName evidence="1">EthD family reductase</fullName>
    </submittedName>
</protein>
<dbReference type="Proteomes" id="UP000468591">
    <property type="component" value="Unassembled WGS sequence"/>
</dbReference>
<gene>
    <name evidence="1" type="ORF">GV827_19150</name>
</gene>
<accession>A0A6P0CE89</accession>
<comment type="caution">
    <text evidence="1">The sequence shown here is derived from an EMBL/GenBank/DDBJ whole genome shotgun (WGS) entry which is preliminary data.</text>
</comment>
<dbReference type="AlphaFoldDB" id="A0A6P0CE89"/>
<evidence type="ECO:0000313" key="1">
    <source>
        <dbReference type="EMBL" id="NEK24501.1"/>
    </source>
</evidence>
<proteinExistence type="predicted"/>
<reference evidence="1 2" key="1">
    <citation type="submission" date="2020-01" db="EMBL/GenBank/DDBJ databases">
        <title>Sulfitobacter sediminilitoris sp. nov., isolated from a tidal flat.</title>
        <authorList>
            <person name="Park S."/>
            <person name="Yoon J.-H."/>
        </authorList>
    </citation>
    <scope>NUCLEOTIDE SEQUENCE [LARGE SCALE GENOMIC DNA]</scope>
    <source>
        <strain evidence="1 2">JBTF-M27</strain>
    </source>
</reference>
<organism evidence="1 2">
    <name type="scientific">Sulfitobacter sediminilitoris</name>
    <dbReference type="NCBI Taxonomy" id="2698830"/>
    <lineage>
        <taxon>Bacteria</taxon>
        <taxon>Pseudomonadati</taxon>
        <taxon>Pseudomonadota</taxon>
        <taxon>Alphaproteobacteria</taxon>
        <taxon>Rhodobacterales</taxon>
        <taxon>Roseobacteraceae</taxon>
        <taxon>Sulfitobacter</taxon>
    </lineage>
</organism>
<dbReference type="GO" id="GO:0016491">
    <property type="term" value="F:oxidoreductase activity"/>
    <property type="evidence" value="ECO:0007669"/>
    <property type="project" value="InterPro"/>
</dbReference>
<name>A0A6P0CE89_9RHOB</name>
<keyword evidence="2" id="KW-1185">Reference proteome</keyword>
<dbReference type="InterPro" id="IPR009799">
    <property type="entry name" value="EthD_dom"/>
</dbReference>
<dbReference type="Gene3D" id="3.30.70.100">
    <property type="match status" value="1"/>
</dbReference>
<dbReference type="RefSeq" id="WP_164355429.1">
    <property type="nucleotide sequence ID" value="NZ_JAABNT010000016.1"/>
</dbReference>
<dbReference type="EMBL" id="JAABNT010000016">
    <property type="protein sequence ID" value="NEK24501.1"/>
    <property type="molecule type" value="Genomic_DNA"/>
</dbReference>
<dbReference type="InterPro" id="IPR011008">
    <property type="entry name" value="Dimeric_a/b-barrel"/>
</dbReference>
<evidence type="ECO:0000313" key="2">
    <source>
        <dbReference type="Proteomes" id="UP000468591"/>
    </source>
</evidence>
<dbReference type="NCBIfam" id="TIGR02118">
    <property type="entry name" value="EthD family reductase"/>
    <property type="match status" value="1"/>
</dbReference>
<sequence>MSATLQVIYPNADGTNFDYDYYMSTHMGIVGDCIGEHIQSTLVTKGVAGGPDTPPGYHAIASIVFADGAALDAAMGRLGPALEDIPNFTNAAPQVLIGNRLDG</sequence>
<dbReference type="PANTHER" id="PTHR40260">
    <property type="entry name" value="BLR8190 PROTEIN"/>
    <property type="match status" value="1"/>
</dbReference>